<dbReference type="InterPro" id="IPR019544">
    <property type="entry name" value="Tetratricopeptide_SHNi-TPR_dom"/>
</dbReference>
<evidence type="ECO:0000256" key="2">
    <source>
        <dbReference type="ARBA" id="ARBA00008402"/>
    </source>
</evidence>
<keyword evidence="3" id="KW-0677">Repeat</keyword>
<dbReference type="AlphaFoldDB" id="L1LBR3"/>
<comment type="subcellular location">
    <subcellularLocation>
        <location evidence="1">Nucleus</location>
    </subcellularLocation>
</comment>
<evidence type="ECO:0000256" key="3">
    <source>
        <dbReference type="ARBA" id="ARBA00022737"/>
    </source>
</evidence>
<evidence type="ECO:0000256" key="6">
    <source>
        <dbReference type="PROSITE-ProRule" id="PRU00339"/>
    </source>
</evidence>
<evidence type="ECO:0000256" key="1">
    <source>
        <dbReference type="ARBA" id="ARBA00004123"/>
    </source>
</evidence>
<evidence type="ECO:0000259" key="9">
    <source>
        <dbReference type="Pfam" id="PF10516"/>
    </source>
</evidence>
<dbReference type="PANTHER" id="PTHR15081:SF1">
    <property type="entry name" value="NUCLEAR AUTOANTIGENIC SPERM PROTEIN"/>
    <property type="match status" value="1"/>
</dbReference>
<dbReference type="OrthoDB" id="5587616at2759"/>
<proteinExistence type="inferred from homology"/>
<keyword evidence="4 6" id="KW-0802">TPR repeat</keyword>
<comment type="similarity">
    <text evidence="2">Belongs to the NASP family.</text>
</comment>
<dbReference type="InterPro" id="IPR051730">
    <property type="entry name" value="NASP-like"/>
</dbReference>
<dbReference type="RefSeq" id="XP_004832203.1">
    <property type="nucleotide sequence ID" value="XM_004832146.1"/>
</dbReference>
<dbReference type="GO" id="GO:0042393">
    <property type="term" value="F:histone binding"/>
    <property type="evidence" value="ECO:0007669"/>
    <property type="project" value="TreeGrafter"/>
</dbReference>
<keyword evidence="11" id="KW-1185">Reference proteome</keyword>
<keyword evidence="5" id="KW-0539">Nucleus</keyword>
<evidence type="ECO:0000313" key="10">
    <source>
        <dbReference type="EMBL" id="EKX72751.1"/>
    </source>
</evidence>
<evidence type="ECO:0000256" key="5">
    <source>
        <dbReference type="ARBA" id="ARBA00023242"/>
    </source>
</evidence>
<dbReference type="InterPro" id="IPR019734">
    <property type="entry name" value="TPR_rpt"/>
</dbReference>
<gene>
    <name evidence="10" type="ORF">BEWA_013100</name>
</gene>
<evidence type="ECO:0000313" key="11">
    <source>
        <dbReference type="Proteomes" id="UP000031512"/>
    </source>
</evidence>
<feature type="compositionally biased region" description="Polar residues" evidence="8">
    <location>
        <begin position="259"/>
        <end position="280"/>
    </location>
</feature>
<dbReference type="GO" id="GO:0034080">
    <property type="term" value="P:CENP-A containing chromatin assembly"/>
    <property type="evidence" value="ECO:0007669"/>
    <property type="project" value="TreeGrafter"/>
</dbReference>
<organism evidence="10 11">
    <name type="scientific">Theileria equi strain WA</name>
    <dbReference type="NCBI Taxonomy" id="1537102"/>
    <lineage>
        <taxon>Eukaryota</taxon>
        <taxon>Sar</taxon>
        <taxon>Alveolata</taxon>
        <taxon>Apicomplexa</taxon>
        <taxon>Aconoidasida</taxon>
        <taxon>Piroplasmida</taxon>
        <taxon>Theileriidae</taxon>
        <taxon>Theileria</taxon>
    </lineage>
</organism>
<feature type="domain" description="Tetratricopeptide SHNi-TPR" evidence="9">
    <location>
        <begin position="148"/>
        <end position="184"/>
    </location>
</feature>
<reference evidence="10 11" key="1">
    <citation type="journal article" date="2012" name="BMC Genomics">
        <title>Comparative genomic analysis and phylogenetic position of Theileria equi.</title>
        <authorList>
            <person name="Kappmeyer L.S."/>
            <person name="Thiagarajan M."/>
            <person name="Herndon D.R."/>
            <person name="Ramsay J.D."/>
            <person name="Caler E."/>
            <person name="Djikeng A."/>
            <person name="Gillespie J.J."/>
            <person name="Lau A.O."/>
            <person name="Roalson E.H."/>
            <person name="Silva J.C."/>
            <person name="Silva M.G."/>
            <person name="Suarez C.E."/>
            <person name="Ueti M.W."/>
            <person name="Nene V.M."/>
            <person name="Mealey R.H."/>
            <person name="Knowles D.P."/>
            <person name="Brayton K.A."/>
        </authorList>
    </citation>
    <scope>NUCLEOTIDE SEQUENCE [LARGE SCALE GENOMIC DNA]</scope>
    <source>
        <strain evidence="10 11">WA</strain>
    </source>
</reference>
<feature type="region of interest" description="Disordered" evidence="8">
    <location>
        <begin position="259"/>
        <end position="317"/>
    </location>
</feature>
<dbReference type="SMART" id="SM00028">
    <property type="entry name" value="TPR"/>
    <property type="match status" value="3"/>
</dbReference>
<feature type="repeat" description="TPR" evidence="6">
    <location>
        <begin position="26"/>
        <end position="59"/>
    </location>
</feature>
<dbReference type="Gene3D" id="1.25.40.10">
    <property type="entry name" value="Tetratricopeptide repeat domain"/>
    <property type="match status" value="1"/>
</dbReference>
<dbReference type="InterPro" id="IPR011990">
    <property type="entry name" value="TPR-like_helical_dom_sf"/>
</dbReference>
<evidence type="ECO:0000256" key="4">
    <source>
        <dbReference type="ARBA" id="ARBA00022803"/>
    </source>
</evidence>
<dbReference type="GO" id="GO:0005654">
    <property type="term" value="C:nucleoplasm"/>
    <property type="evidence" value="ECO:0007669"/>
    <property type="project" value="TreeGrafter"/>
</dbReference>
<protein>
    <recommendedName>
        <fullName evidence="9">Tetratricopeptide SHNi-TPR domain-containing protein</fullName>
    </recommendedName>
</protein>
<dbReference type="Proteomes" id="UP000031512">
    <property type="component" value="Unassembled WGS sequence"/>
</dbReference>
<evidence type="ECO:0000256" key="8">
    <source>
        <dbReference type="SAM" id="MobiDB-lite"/>
    </source>
</evidence>
<dbReference type="PROSITE" id="PS50005">
    <property type="entry name" value="TPR"/>
    <property type="match status" value="2"/>
</dbReference>
<dbReference type="Pfam" id="PF10516">
    <property type="entry name" value="SHNi-TPR"/>
    <property type="match status" value="1"/>
</dbReference>
<sequence>MSDAEKEGEIPETEKEEEIDYDAFSPEELFEKGKFLFKERKYEESAEYFSRALERRSGDEPIDPSLRENYLWFADALLTKEEQSAAIFSSDVNGGGNENIPTAESVITAANNDESLAFELFQLGYESYKKHFETLKENVPKEEVLDCSYCLVRIGDMYFTNHQFEESAKEYQNAIKLREEHKLPVKHLGSLYISLSQSLMFNGQLKESLENFKKCRDLLQDLAKESEGEEEKKNVENTLEDVSIQIEDLEKLIEANKNNQGATKGSQSNAASLVPKTTGNLDEKQLDSTQVKSVTIDIGGGSSSGKKRRIDLTKVYE</sequence>
<dbReference type="SUPFAM" id="SSF48452">
    <property type="entry name" value="TPR-like"/>
    <property type="match status" value="1"/>
</dbReference>
<feature type="compositionally biased region" description="Basic and acidic residues" evidence="8">
    <location>
        <begin position="1"/>
        <end position="13"/>
    </location>
</feature>
<dbReference type="GeneID" id="15804386"/>
<evidence type="ECO:0000256" key="7">
    <source>
        <dbReference type="SAM" id="Coils"/>
    </source>
</evidence>
<feature type="region of interest" description="Disordered" evidence="8">
    <location>
        <begin position="1"/>
        <end position="25"/>
    </location>
</feature>
<feature type="coiled-coil region" evidence="7">
    <location>
        <begin position="205"/>
        <end position="259"/>
    </location>
</feature>
<dbReference type="VEuPathDB" id="PiroplasmaDB:BEWA_013100"/>
<comment type="caution">
    <text evidence="10">The sequence shown here is derived from an EMBL/GenBank/DDBJ whole genome shotgun (WGS) entry which is preliminary data.</text>
</comment>
<dbReference type="GO" id="GO:0006335">
    <property type="term" value="P:DNA replication-dependent chromatin assembly"/>
    <property type="evidence" value="ECO:0007669"/>
    <property type="project" value="TreeGrafter"/>
</dbReference>
<keyword evidence="7" id="KW-0175">Coiled coil</keyword>
<feature type="repeat" description="TPR" evidence="6">
    <location>
        <begin position="148"/>
        <end position="181"/>
    </location>
</feature>
<dbReference type="EMBL" id="ACOU01000004">
    <property type="protein sequence ID" value="EKX72751.1"/>
    <property type="molecule type" value="Genomic_DNA"/>
</dbReference>
<accession>L1LBR3</accession>
<dbReference type="PANTHER" id="PTHR15081">
    <property type="entry name" value="NUCLEAR AUTOANTIGENIC SPERM PROTEIN NASP -RELATED"/>
    <property type="match status" value="1"/>
</dbReference>
<name>L1LBR3_THEEQ</name>
<dbReference type="STRING" id="1537102.L1LBR3"/>
<dbReference type="KEGG" id="beq:BEWA_013100"/>
<dbReference type="eggNOG" id="ENOG502SQCJ">
    <property type="taxonomic scope" value="Eukaryota"/>
</dbReference>